<comment type="caution">
    <text evidence="3">The sequence shown here is derived from an EMBL/GenBank/DDBJ whole genome shotgun (WGS) entry which is preliminary data.</text>
</comment>
<dbReference type="EMBL" id="JBANEI010000002">
    <property type="protein sequence ID" value="MEI2680908.1"/>
    <property type="molecule type" value="Genomic_DNA"/>
</dbReference>
<sequence length="414" mass="44788">MTTKYYALLTEIGAAKLANATALGTKLQITQMAVGDGGGTLPTPGAKQTALIGEKRRAPLNSLSVDPVNSSQIVAEQIIPESEGGYWIREIGLFDADNALIAVANCAETYKPQLQEGSGRTQTVRMILIVSSTEAVTLKIDPSVVLATRKYVDDKVIEVKAYMDAGLAGKMDKVKNGADIANPDAFVANLGLGSAEGRLRAGFFPASVNSIPEGVNLNNMTFPGAYFQVANANSKTSLNYPVEGRCGNLNVYRNAANGTDGCIQEFSLYNTADTYKRLYYAVDKTWSAWKKVMTEDLLGNVAKRNIGTGLNQIPDMNFFNSTFGGNGYQKIPGGFIIQWGTFDVQPTKGAVSSIDITYPIPFDYNFSIVNAFYSTQDPSQRYVGFDAGNSNKNKARFTYVTPTVNGIYWFAVGR</sequence>
<dbReference type="PANTHER" id="PTHR35191">
    <property type="entry name" value="PROPHAGE SIDE TAIL FIBER PROTEIN HOMOLOG STFQ-RELATED"/>
    <property type="match status" value="1"/>
</dbReference>
<dbReference type="Proteomes" id="UP001306592">
    <property type="component" value="Unassembled WGS sequence"/>
</dbReference>
<feature type="domain" description="Putative tail fiber protein gp53-like C-terminal" evidence="2">
    <location>
        <begin position="330"/>
        <end position="414"/>
    </location>
</feature>
<dbReference type="InterPro" id="IPR022225">
    <property type="entry name" value="Phage_tail_fibre_N"/>
</dbReference>
<gene>
    <name evidence="3" type="ORF">V8N49_04460</name>
</gene>
<dbReference type="CDD" id="cd19958">
    <property type="entry name" value="pyocin_knob"/>
    <property type="match status" value="1"/>
</dbReference>
<organism evidence="3 4">
    <name type="scientific">Erwinia aphidicola</name>
    <dbReference type="NCBI Taxonomy" id="68334"/>
    <lineage>
        <taxon>Bacteria</taxon>
        <taxon>Pseudomonadati</taxon>
        <taxon>Pseudomonadota</taxon>
        <taxon>Gammaproteobacteria</taxon>
        <taxon>Enterobacterales</taxon>
        <taxon>Erwiniaceae</taxon>
        <taxon>Erwinia</taxon>
    </lineage>
</organism>
<keyword evidence="4" id="KW-1185">Reference proteome</keyword>
<dbReference type="Gene3D" id="2.60.40.3940">
    <property type="match status" value="1"/>
</dbReference>
<evidence type="ECO:0000259" key="2">
    <source>
        <dbReference type="Pfam" id="PF21882"/>
    </source>
</evidence>
<name>A0ABU8DBM0_ERWAP</name>
<evidence type="ECO:0000313" key="3">
    <source>
        <dbReference type="EMBL" id="MEI2680908.1"/>
    </source>
</evidence>
<feature type="domain" description="Phage tail fibre protein N-terminal" evidence="1">
    <location>
        <begin position="1"/>
        <end position="150"/>
    </location>
</feature>
<evidence type="ECO:0000313" key="4">
    <source>
        <dbReference type="Proteomes" id="UP001306592"/>
    </source>
</evidence>
<dbReference type="Pfam" id="PF12571">
    <property type="entry name" value="Phage_tail_fib"/>
    <property type="match status" value="1"/>
</dbReference>
<dbReference type="PANTHER" id="PTHR35191:SF1">
    <property type="entry name" value="PROPHAGE SIDE TAIL FIBER PROTEIN HOMOLOG STFQ-RELATED"/>
    <property type="match status" value="1"/>
</dbReference>
<dbReference type="RefSeq" id="WP_336202477.1">
    <property type="nucleotide sequence ID" value="NZ_JBANEI010000002.1"/>
</dbReference>
<dbReference type="InterPro" id="IPR054075">
    <property type="entry name" value="Gp53-like_C"/>
</dbReference>
<proteinExistence type="predicted"/>
<accession>A0ABU8DBM0</accession>
<reference evidence="3 4" key="1">
    <citation type="submission" date="2024-02" db="EMBL/GenBank/DDBJ databases">
        <title>First report Erwinia aphidicola in onion in Chile.</title>
        <authorList>
            <person name="Valenzuela M."/>
            <person name="Pena M."/>
            <person name="Dutta B."/>
        </authorList>
    </citation>
    <scope>NUCLEOTIDE SEQUENCE [LARGE SCALE GENOMIC DNA]</scope>
    <source>
        <strain evidence="3 4">QCJ3A</strain>
    </source>
</reference>
<dbReference type="Pfam" id="PF21882">
    <property type="entry name" value="Gp53-like_C"/>
    <property type="match status" value="1"/>
</dbReference>
<dbReference type="InterPro" id="IPR051934">
    <property type="entry name" value="Phage_Tail_Fiber_Structural"/>
</dbReference>
<evidence type="ECO:0000259" key="1">
    <source>
        <dbReference type="Pfam" id="PF12571"/>
    </source>
</evidence>
<protein>
    <submittedName>
        <fullName evidence="3">Phage tail protein</fullName>
    </submittedName>
</protein>